<name>A0ABQ9CRT8_9PASS</name>
<reference evidence="1" key="1">
    <citation type="submission" date="2019-10" db="EMBL/GenBank/DDBJ databases">
        <authorList>
            <person name="Soares A.E.R."/>
            <person name="Aleixo A."/>
            <person name="Schneider P."/>
            <person name="Miyaki C.Y."/>
            <person name="Schneider M.P."/>
            <person name="Mello C."/>
            <person name="Vasconcelos A.T.R."/>
        </authorList>
    </citation>
    <scope>NUCLEOTIDE SEQUENCE</scope>
    <source>
        <tissue evidence="1">Muscle</tissue>
    </source>
</reference>
<protein>
    <submittedName>
        <fullName evidence="1">Uncharacterized protein</fullName>
    </submittedName>
</protein>
<organism evidence="1 2">
    <name type="scientific">Willisornis vidua</name>
    <name type="common">Xingu scale-backed antbird</name>
    <dbReference type="NCBI Taxonomy" id="1566151"/>
    <lineage>
        <taxon>Eukaryota</taxon>
        <taxon>Metazoa</taxon>
        <taxon>Chordata</taxon>
        <taxon>Craniata</taxon>
        <taxon>Vertebrata</taxon>
        <taxon>Euteleostomi</taxon>
        <taxon>Archelosauria</taxon>
        <taxon>Archosauria</taxon>
        <taxon>Dinosauria</taxon>
        <taxon>Saurischia</taxon>
        <taxon>Theropoda</taxon>
        <taxon>Coelurosauria</taxon>
        <taxon>Aves</taxon>
        <taxon>Neognathae</taxon>
        <taxon>Neoaves</taxon>
        <taxon>Telluraves</taxon>
        <taxon>Australaves</taxon>
        <taxon>Passeriformes</taxon>
        <taxon>Thamnophilidae</taxon>
        <taxon>Willisornis</taxon>
    </lineage>
</organism>
<accession>A0ABQ9CRT8</accession>
<proteinExistence type="predicted"/>
<comment type="caution">
    <text evidence="1">The sequence shown here is derived from an EMBL/GenBank/DDBJ whole genome shotgun (WGS) entry which is preliminary data.</text>
</comment>
<evidence type="ECO:0000313" key="1">
    <source>
        <dbReference type="EMBL" id="KAJ7405415.1"/>
    </source>
</evidence>
<sequence>MADQEKDPKWIRKFTKITLTIIKSRRKVSPIIMPLSVEKAGCWQLYVPVPPPCLRTDIFNFRPKRMLGGETMLRSVGEKVMHSKRVFRVPMASPDVTPGLDS</sequence>
<dbReference type="EMBL" id="WHWB01034710">
    <property type="protein sequence ID" value="KAJ7405415.1"/>
    <property type="molecule type" value="Genomic_DNA"/>
</dbReference>
<keyword evidence="2" id="KW-1185">Reference proteome</keyword>
<gene>
    <name evidence="1" type="ORF">WISP_139806</name>
</gene>
<dbReference type="Proteomes" id="UP001145742">
    <property type="component" value="Unassembled WGS sequence"/>
</dbReference>
<evidence type="ECO:0000313" key="2">
    <source>
        <dbReference type="Proteomes" id="UP001145742"/>
    </source>
</evidence>